<dbReference type="Pfam" id="PF26566">
    <property type="entry name" value="PH_40"/>
    <property type="match status" value="1"/>
</dbReference>
<dbReference type="Proteomes" id="UP000612680">
    <property type="component" value="Chromosome"/>
</dbReference>
<proteinExistence type="predicted"/>
<name>A0ABX7ID39_9BACT</name>
<accession>A0ABX7ID39</accession>
<keyword evidence="4" id="KW-1185">Reference proteome</keyword>
<feature type="domain" description="PH" evidence="2">
    <location>
        <begin position="46"/>
        <end position="174"/>
    </location>
</feature>
<dbReference type="EMBL" id="CP056775">
    <property type="protein sequence ID" value="QRR03033.1"/>
    <property type="molecule type" value="Genomic_DNA"/>
</dbReference>
<reference evidence="3 4" key="1">
    <citation type="submission" date="2020-06" db="EMBL/GenBank/DDBJ databases">
        <title>Dyadobacter sandarakinus sp. nov., isolated from the soil of the Arctic Yellow River Station.</title>
        <authorList>
            <person name="Zhang Y."/>
            <person name="Peng F."/>
        </authorList>
    </citation>
    <scope>NUCLEOTIDE SEQUENCE [LARGE SCALE GENOMIC DNA]</scope>
    <source>
        <strain evidence="3 4">Q3-56</strain>
    </source>
</reference>
<sequence>MTTRETVFLVLFVFAVACGPPFFIAYATYQSNLRTQRILKEPTLFTTSAWRYFVRLDSIIAIIYACMGVIMFWFYITSSFRDTMAQSLSLLVTFLMDFIGYGLLNLLFNHWRHVKETSLFFEPGSRIIRVRRDESESVLSTETIIGVDRFHTRGKVNIYYYQFSLIDDTKVIIPGGTYGVEDIFKYFEKLNYTNHKCWFPKIPK</sequence>
<gene>
    <name evidence="3" type="ORF">HWI92_20030</name>
</gene>
<feature type="transmembrane region" description="Helical" evidence="1">
    <location>
        <begin position="88"/>
        <end position="108"/>
    </location>
</feature>
<dbReference type="RefSeq" id="WP_204658587.1">
    <property type="nucleotide sequence ID" value="NZ_CP056775.1"/>
</dbReference>
<keyword evidence="1" id="KW-0812">Transmembrane</keyword>
<evidence type="ECO:0000256" key="1">
    <source>
        <dbReference type="SAM" id="Phobius"/>
    </source>
</evidence>
<evidence type="ECO:0000313" key="4">
    <source>
        <dbReference type="Proteomes" id="UP000612680"/>
    </source>
</evidence>
<organism evidence="3 4">
    <name type="scientific">Dyadobacter sandarakinus</name>
    <dbReference type="NCBI Taxonomy" id="2747268"/>
    <lineage>
        <taxon>Bacteria</taxon>
        <taxon>Pseudomonadati</taxon>
        <taxon>Bacteroidota</taxon>
        <taxon>Cytophagia</taxon>
        <taxon>Cytophagales</taxon>
        <taxon>Spirosomataceae</taxon>
        <taxon>Dyadobacter</taxon>
    </lineage>
</organism>
<dbReference type="InterPro" id="IPR058916">
    <property type="entry name" value="PH_40"/>
</dbReference>
<evidence type="ECO:0000313" key="3">
    <source>
        <dbReference type="EMBL" id="QRR03033.1"/>
    </source>
</evidence>
<feature type="transmembrane region" description="Helical" evidence="1">
    <location>
        <begin position="50"/>
        <end position="76"/>
    </location>
</feature>
<keyword evidence="1" id="KW-0472">Membrane</keyword>
<protein>
    <recommendedName>
        <fullName evidence="2">PH domain-containing protein</fullName>
    </recommendedName>
</protein>
<evidence type="ECO:0000259" key="2">
    <source>
        <dbReference type="Pfam" id="PF26566"/>
    </source>
</evidence>
<feature type="transmembrane region" description="Helical" evidence="1">
    <location>
        <begin position="6"/>
        <end position="29"/>
    </location>
</feature>
<dbReference type="PROSITE" id="PS51257">
    <property type="entry name" value="PROKAR_LIPOPROTEIN"/>
    <property type="match status" value="1"/>
</dbReference>
<keyword evidence="1" id="KW-1133">Transmembrane helix</keyword>